<dbReference type="PANTHER" id="PTHR33542:SF3">
    <property type="entry name" value="SIROHYDROCHLORIN FERROCHELATASE, CHLOROPLASTIC"/>
    <property type="match status" value="1"/>
</dbReference>
<organism evidence="3 4">
    <name type="scientific">Amphritea balenae</name>
    <dbReference type="NCBI Taxonomy" id="452629"/>
    <lineage>
        <taxon>Bacteria</taxon>
        <taxon>Pseudomonadati</taxon>
        <taxon>Pseudomonadota</taxon>
        <taxon>Gammaproteobacteria</taxon>
        <taxon>Oceanospirillales</taxon>
        <taxon>Oceanospirillaceae</taxon>
        <taxon>Amphritea</taxon>
    </lineage>
</organism>
<evidence type="ECO:0000313" key="4">
    <source>
        <dbReference type="Proteomes" id="UP000267535"/>
    </source>
</evidence>
<dbReference type="GO" id="GO:0016829">
    <property type="term" value="F:lyase activity"/>
    <property type="evidence" value="ECO:0007669"/>
    <property type="project" value="UniProtKB-KW"/>
</dbReference>
<dbReference type="EMBL" id="RQXV01000005">
    <property type="protein sequence ID" value="RRC99270.1"/>
    <property type="molecule type" value="Genomic_DNA"/>
</dbReference>
<evidence type="ECO:0000256" key="1">
    <source>
        <dbReference type="ARBA" id="ARBA00022723"/>
    </source>
</evidence>
<protein>
    <submittedName>
        <fullName evidence="3">Cobalamin biosynthesis protein CbiX</fullName>
    </submittedName>
</protein>
<accession>A0A3P1SQB4</accession>
<dbReference type="OrthoDB" id="9797895at2"/>
<reference evidence="3 4" key="1">
    <citation type="submission" date="2018-11" db="EMBL/GenBank/DDBJ databases">
        <title>The draft genome sequence of Amphritea balenae JAMM 1525T.</title>
        <authorList>
            <person name="Fang Z."/>
            <person name="Zhang Y."/>
            <person name="Han X."/>
        </authorList>
    </citation>
    <scope>NUCLEOTIDE SEQUENCE [LARGE SCALE GENOMIC DNA]</scope>
    <source>
        <strain evidence="3 4">JAMM 1525</strain>
    </source>
</reference>
<dbReference type="Pfam" id="PF01903">
    <property type="entry name" value="CbiX"/>
    <property type="match status" value="1"/>
</dbReference>
<dbReference type="CDD" id="cd03416">
    <property type="entry name" value="CbiX_SirB_N"/>
    <property type="match status" value="1"/>
</dbReference>
<dbReference type="GO" id="GO:0046872">
    <property type="term" value="F:metal ion binding"/>
    <property type="evidence" value="ECO:0007669"/>
    <property type="project" value="UniProtKB-KW"/>
</dbReference>
<sequence length="121" mass="13083">MKALVVVSHGSSRQASNDEVMKLGKQLEQRLCQDYPVVMTAYLEQVDPSIPAAIKSCVEKGATHVLIMPYFLAEGRHVHTDIPKQVGLAAEAETGVDIEILPHLGSSDLMADLMCGLLPTN</sequence>
<dbReference type="AlphaFoldDB" id="A0A3P1SQB4"/>
<comment type="caution">
    <text evidence="3">The sequence shown here is derived from an EMBL/GenBank/DDBJ whole genome shotgun (WGS) entry which is preliminary data.</text>
</comment>
<evidence type="ECO:0000256" key="2">
    <source>
        <dbReference type="ARBA" id="ARBA00023239"/>
    </source>
</evidence>
<dbReference type="RefSeq" id="WP_124926108.1">
    <property type="nucleotide sequence ID" value="NZ_BMOH01000004.1"/>
</dbReference>
<keyword evidence="4" id="KW-1185">Reference proteome</keyword>
<dbReference type="Gene3D" id="3.40.50.1400">
    <property type="match status" value="1"/>
</dbReference>
<keyword evidence="2" id="KW-0456">Lyase</keyword>
<dbReference type="InterPro" id="IPR002762">
    <property type="entry name" value="CbiX-like"/>
</dbReference>
<gene>
    <name evidence="3" type="ORF">EHS89_10500</name>
</gene>
<dbReference type="SUPFAM" id="SSF53800">
    <property type="entry name" value="Chelatase"/>
    <property type="match status" value="1"/>
</dbReference>
<name>A0A3P1SQB4_9GAMM</name>
<proteinExistence type="predicted"/>
<dbReference type="InterPro" id="IPR050963">
    <property type="entry name" value="Sirohydro_Cobaltochel/CbiX"/>
</dbReference>
<evidence type="ECO:0000313" key="3">
    <source>
        <dbReference type="EMBL" id="RRC99270.1"/>
    </source>
</evidence>
<dbReference type="PANTHER" id="PTHR33542">
    <property type="entry name" value="SIROHYDROCHLORIN FERROCHELATASE, CHLOROPLASTIC"/>
    <property type="match status" value="1"/>
</dbReference>
<dbReference type="Proteomes" id="UP000267535">
    <property type="component" value="Unassembled WGS sequence"/>
</dbReference>
<keyword evidence="1" id="KW-0479">Metal-binding</keyword>